<dbReference type="PRINTS" id="PR00037">
    <property type="entry name" value="HTHLACR"/>
</dbReference>
<dbReference type="PANTHER" id="PTHR30363">
    <property type="entry name" value="HTH-TYPE TRANSCRIPTIONAL REGULATOR SRLR-RELATED"/>
    <property type="match status" value="1"/>
</dbReference>
<keyword evidence="9" id="KW-1185">Reference proteome</keyword>
<dbReference type="Pfam" id="PF08220">
    <property type="entry name" value="HTH_DeoR"/>
    <property type="match status" value="1"/>
</dbReference>
<reference evidence="8 9" key="2">
    <citation type="submission" date="2024-03" db="EMBL/GenBank/DDBJ databases">
        <title>The Genome Sequence of Enterococcus sp. DIV0727d.</title>
        <authorList>
            <consortium name="The Broad Institute Genomics Platform"/>
            <consortium name="The Broad Institute Microbial Omics Core"/>
            <consortium name="The Broad Institute Genomic Center for Infectious Diseases"/>
            <person name="Earl A."/>
            <person name="Manson A."/>
            <person name="Gilmore M."/>
            <person name="Schwartman J."/>
            <person name="Shea T."/>
            <person name="Abouelleil A."/>
            <person name="Cao P."/>
            <person name="Chapman S."/>
            <person name="Cusick C."/>
            <person name="Young S."/>
            <person name="Neafsey D."/>
            <person name="Nusbaum C."/>
            <person name="Birren B."/>
        </authorList>
    </citation>
    <scope>NUCLEOTIDE SEQUENCE [LARGE SCALE GENOMIC DNA]</scope>
    <source>
        <strain evidence="8 9">12C11_DIV0727</strain>
    </source>
</reference>
<dbReference type="SMART" id="SM01134">
    <property type="entry name" value="DeoRC"/>
    <property type="match status" value="1"/>
</dbReference>
<evidence type="ECO:0000259" key="7">
    <source>
        <dbReference type="PROSITE" id="PS51000"/>
    </source>
</evidence>
<evidence type="ECO:0000256" key="2">
    <source>
        <dbReference type="ARBA" id="ARBA00022491"/>
    </source>
</evidence>
<dbReference type="Gene3D" id="3.40.50.1360">
    <property type="match status" value="1"/>
</dbReference>
<sequence>MLENERQEEILAVIKQKKYIKPKELSEALFVSLSTIRRDLIHLEKLGLIHKHHGQVSLFENNEPAHELREKNHNQEKNYIAKIASNYLENGKTLFLDSSTTTNALCPYINEFSNLTIITNSLKNALDLSSNTANRVIVPGGTLKPFSVSLLGEKTSSFIQEFNADLAFFSCKSFDLSGVYEEDFQQGYLKNNMIAHAKTAILLSDMSKLYKKNFFTFSTYAAIDTIVLDQKPDNKFIEMCSSNECELAW</sequence>
<dbReference type="RefSeq" id="WP_086444295.1">
    <property type="nucleotide sequence ID" value="NZ_CP147248.1"/>
</dbReference>
<evidence type="ECO:0000256" key="4">
    <source>
        <dbReference type="ARBA" id="ARBA00023125"/>
    </source>
</evidence>
<dbReference type="EMBL" id="CP147248">
    <property type="protein sequence ID" value="WYJ85765.1"/>
    <property type="molecule type" value="Genomic_DNA"/>
</dbReference>
<dbReference type="Pfam" id="PF00455">
    <property type="entry name" value="DeoRC"/>
    <property type="match status" value="1"/>
</dbReference>
<dbReference type="SUPFAM" id="SSF100950">
    <property type="entry name" value="NagB/RpiA/CoA transferase-like"/>
    <property type="match status" value="1"/>
</dbReference>
<name>A0ABZ2T303_9ENTE</name>
<dbReference type="InterPro" id="IPR014036">
    <property type="entry name" value="DeoR-like_C"/>
</dbReference>
<dbReference type="SUPFAM" id="SSF46785">
    <property type="entry name" value="Winged helix' DNA-binding domain"/>
    <property type="match status" value="1"/>
</dbReference>
<protein>
    <recommendedName>
        <fullName evidence="1">Lactose phosphotransferase system repressor</fullName>
    </recommendedName>
</protein>
<evidence type="ECO:0000313" key="8">
    <source>
        <dbReference type="EMBL" id="WYJ85765.1"/>
    </source>
</evidence>
<evidence type="ECO:0000256" key="1">
    <source>
        <dbReference type="ARBA" id="ARBA00021390"/>
    </source>
</evidence>
<accession>A0ABZ2T303</accession>
<evidence type="ECO:0000313" key="9">
    <source>
        <dbReference type="Proteomes" id="UP000195080"/>
    </source>
</evidence>
<keyword evidence="5" id="KW-0804">Transcription</keyword>
<dbReference type="InterPro" id="IPR050313">
    <property type="entry name" value="Carb_Metab_HTH_regulators"/>
</dbReference>
<keyword evidence="3" id="KW-0805">Transcription regulation</keyword>
<proteinExistence type="predicted"/>
<gene>
    <name evidence="8" type="ORF">A5866_000842</name>
</gene>
<dbReference type="InterPro" id="IPR037171">
    <property type="entry name" value="NagB/RpiA_transferase-like"/>
</dbReference>
<evidence type="ECO:0000256" key="3">
    <source>
        <dbReference type="ARBA" id="ARBA00023015"/>
    </source>
</evidence>
<feature type="domain" description="HTH deoR-type" evidence="7">
    <location>
        <begin position="3"/>
        <end position="58"/>
    </location>
</feature>
<dbReference type="InterPro" id="IPR001034">
    <property type="entry name" value="DeoR_HTH"/>
</dbReference>
<evidence type="ECO:0000256" key="6">
    <source>
        <dbReference type="ARBA" id="ARBA00024937"/>
    </source>
</evidence>
<keyword evidence="4" id="KW-0238">DNA-binding</keyword>
<dbReference type="InterPro" id="IPR018356">
    <property type="entry name" value="Tscrpt_reg_HTH_DeoR_CS"/>
</dbReference>
<dbReference type="InterPro" id="IPR036388">
    <property type="entry name" value="WH-like_DNA-bd_sf"/>
</dbReference>
<dbReference type="InterPro" id="IPR036390">
    <property type="entry name" value="WH_DNA-bd_sf"/>
</dbReference>
<dbReference type="Proteomes" id="UP000195080">
    <property type="component" value="Chromosome"/>
</dbReference>
<dbReference type="PROSITE" id="PS51000">
    <property type="entry name" value="HTH_DEOR_2"/>
    <property type="match status" value="1"/>
</dbReference>
<dbReference type="SMART" id="SM00420">
    <property type="entry name" value="HTH_DEOR"/>
    <property type="match status" value="1"/>
</dbReference>
<dbReference type="Gene3D" id="1.10.10.10">
    <property type="entry name" value="Winged helix-like DNA-binding domain superfamily/Winged helix DNA-binding domain"/>
    <property type="match status" value="1"/>
</dbReference>
<comment type="function">
    <text evidence="6">Repressor of the lactose catabolism operon. Galactose-6-phosphate is the inducer.</text>
</comment>
<keyword evidence="2" id="KW-0678">Repressor</keyword>
<dbReference type="PANTHER" id="PTHR30363:SF4">
    <property type="entry name" value="GLYCEROL-3-PHOSPHATE REGULON REPRESSOR"/>
    <property type="match status" value="1"/>
</dbReference>
<organism evidence="8 9">
    <name type="scientific">Candidatus Enterococcus lemimoniae</name>
    <dbReference type="NCBI Taxonomy" id="1834167"/>
    <lineage>
        <taxon>Bacteria</taxon>
        <taxon>Bacillati</taxon>
        <taxon>Bacillota</taxon>
        <taxon>Bacilli</taxon>
        <taxon>Lactobacillales</taxon>
        <taxon>Enterococcaceae</taxon>
        <taxon>Enterococcus</taxon>
    </lineage>
</organism>
<evidence type="ECO:0000256" key="5">
    <source>
        <dbReference type="ARBA" id="ARBA00023163"/>
    </source>
</evidence>
<dbReference type="PROSITE" id="PS00894">
    <property type="entry name" value="HTH_DEOR_1"/>
    <property type="match status" value="1"/>
</dbReference>
<reference evidence="9" key="1">
    <citation type="submission" date="2017-05" db="EMBL/GenBank/DDBJ databases">
        <title>The Genome Sequence of EEnterococcus faecalis 9F2_4866.</title>
        <authorList>
            <consortium name="The Broad Institute Genomics Platform"/>
            <consortium name="The Broad Institute Genomic Center for Infectious Diseases"/>
            <person name="Earl A."/>
            <person name="Manson A."/>
            <person name="Schwartman J."/>
            <person name="Gilmore M."/>
            <person name="Abouelleil A."/>
            <person name="Cao P."/>
            <person name="Chapman S."/>
            <person name="Cusick C."/>
            <person name="Shea T."/>
            <person name="Young S."/>
            <person name="Neafsey D."/>
            <person name="Nusbaum C."/>
            <person name="Birren B."/>
        </authorList>
    </citation>
    <scope>NUCLEOTIDE SEQUENCE [LARGE SCALE GENOMIC DNA]</scope>
    <source>
        <strain evidence="9">12C11_DIV0727</strain>
    </source>
</reference>